<proteinExistence type="predicted"/>
<name>A0A0H4T8Y5_9BACT</name>
<sequence>MSIVILSGACIVHKNKALLLQQPSSSRHPNLWGPPGGHREGKESLVEVAIREIKEETNLDVDIEGLVEAGIKTHPDGRISIVTLYFAHPLNLKEFKVDPSEVSDYKWVTLEEIERDLFPLRDSLLKPLLIKALTQKPSPIDAFKIY</sequence>
<dbReference type="AlphaFoldDB" id="A0A0H4T8Y5"/>
<protein>
    <recommendedName>
        <fullName evidence="3">Nudix hydrolase domain-containing protein</fullName>
    </recommendedName>
</protein>
<organism evidence="4">
    <name type="scientific">uncultured Microgenomates bacterium Rifle_16ft_4_minimus_37836</name>
    <dbReference type="NCBI Taxonomy" id="1665115"/>
    <lineage>
        <taxon>Bacteria</taxon>
        <taxon>Candidatus Microgenomatota</taxon>
        <taxon>environmental samples</taxon>
    </lineage>
</organism>
<dbReference type="InterPro" id="IPR020084">
    <property type="entry name" value="NUDIX_hydrolase_CS"/>
</dbReference>
<feature type="domain" description="Nudix hydrolase" evidence="3">
    <location>
        <begin position="1"/>
        <end position="131"/>
    </location>
</feature>
<dbReference type="PROSITE" id="PS51462">
    <property type="entry name" value="NUDIX"/>
    <property type="match status" value="1"/>
</dbReference>
<accession>A0A0H4T8Y5</accession>
<dbReference type="InterPro" id="IPR015797">
    <property type="entry name" value="NUDIX_hydrolase-like_dom_sf"/>
</dbReference>
<dbReference type="EMBL" id="KT007005">
    <property type="protein sequence ID" value="AKQ02922.1"/>
    <property type="molecule type" value="Genomic_DNA"/>
</dbReference>
<dbReference type="Pfam" id="PF00293">
    <property type="entry name" value="NUDIX"/>
    <property type="match status" value="1"/>
</dbReference>
<dbReference type="PANTHER" id="PTHR43046:SF14">
    <property type="entry name" value="MUTT_NUDIX FAMILY PROTEIN"/>
    <property type="match status" value="1"/>
</dbReference>
<dbReference type="InterPro" id="IPR000086">
    <property type="entry name" value="NUDIX_hydrolase_dom"/>
</dbReference>
<dbReference type="SUPFAM" id="SSF55811">
    <property type="entry name" value="Nudix"/>
    <property type="match status" value="1"/>
</dbReference>
<dbReference type="GO" id="GO:0016787">
    <property type="term" value="F:hydrolase activity"/>
    <property type="evidence" value="ECO:0007669"/>
    <property type="project" value="UniProtKB-KW"/>
</dbReference>
<dbReference type="Gene3D" id="3.90.79.10">
    <property type="entry name" value="Nucleoside Triphosphate Pyrophosphohydrolase"/>
    <property type="match status" value="1"/>
</dbReference>
<dbReference type="PROSITE" id="PS00893">
    <property type="entry name" value="NUDIX_BOX"/>
    <property type="match status" value="1"/>
</dbReference>
<dbReference type="CDD" id="cd02883">
    <property type="entry name" value="NUDIX_Hydrolase"/>
    <property type="match status" value="1"/>
</dbReference>
<comment type="cofactor">
    <cofactor evidence="1">
        <name>Mg(2+)</name>
        <dbReference type="ChEBI" id="CHEBI:18420"/>
    </cofactor>
</comment>
<evidence type="ECO:0000256" key="1">
    <source>
        <dbReference type="ARBA" id="ARBA00001946"/>
    </source>
</evidence>
<reference evidence="4" key="1">
    <citation type="journal article" date="2015" name="ISME J.">
        <title>Aquifer environment selects for microbial species cohorts in sediment and groundwater.</title>
        <authorList>
            <person name="Hug L.A."/>
            <person name="Thomas B.C."/>
            <person name="Brown C.T."/>
            <person name="Frischkorn K.R."/>
            <person name="Williams K.H."/>
            <person name="Tringe S.G."/>
            <person name="Banfield J.F."/>
        </authorList>
    </citation>
    <scope>NUCLEOTIDE SEQUENCE</scope>
</reference>
<dbReference type="PANTHER" id="PTHR43046">
    <property type="entry name" value="GDP-MANNOSE MANNOSYL HYDROLASE"/>
    <property type="match status" value="1"/>
</dbReference>
<evidence type="ECO:0000313" key="4">
    <source>
        <dbReference type="EMBL" id="AKQ02922.1"/>
    </source>
</evidence>
<keyword evidence="2" id="KW-0378">Hydrolase</keyword>
<evidence type="ECO:0000256" key="2">
    <source>
        <dbReference type="ARBA" id="ARBA00022801"/>
    </source>
</evidence>
<evidence type="ECO:0000259" key="3">
    <source>
        <dbReference type="PROSITE" id="PS51462"/>
    </source>
</evidence>